<name>A0A067NI34_PLEO1</name>
<feature type="non-terminal residue" evidence="1">
    <location>
        <position position="1"/>
    </location>
</feature>
<reference evidence="2" key="1">
    <citation type="journal article" date="2014" name="Proc. Natl. Acad. Sci. U.S.A.">
        <title>Extensive sampling of basidiomycete genomes demonstrates inadequacy of the white-rot/brown-rot paradigm for wood decay fungi.</title>
        <authorList>
            <person name="Riley R."/>
            <person name="Salamov A.A."/>
            <person name="Brown D.W."/>
            <person name="Nagy L.G."/>
            <person name="Floudas D."/>
            <person name="Held B.W."/>
            <person name="Levasseur A."/>
            <person name="Lombard V."/>
            <person name="Morin E."/>
            <person name="Otillar R."/>
            <person name="Lindquist E.A."/>
            <person name="Sun H."/>
            <person name="LaButti K.M."/>
            <person name="Schmutz J."/>
            <person name="Jabbour D."/>
            <person name="Luo H."/>
            <person name="Baker S.E."/>
            <person name="Pisabarro A.G."/>
            <person name="Walton J.D."/>
            <person name="Blanchette R.A."/>
            <person name="Henrissat B."/>
            <person name="Martin F."/>
            <person name="Cullen D."/>
            <person name="Hibbett D.S."/>
            <person name="Grigoriev I.V."/>
        </authorList>
    </citation>
    <scope>NUCLEOTIDE SEQUENCE [LARGE SCALE GENOMIC DNA]</scope>
    <source>
        <strain evidence="2">PC15</strain>
    </source>
</reference>
<dbReference type="Proteomes" id="UP000027073">
    <property type="component" value="Unassembled WGS sequence"/>
</dbReference>
<dbReference type="VEuPathDB" id="FungiDB:PLEOSDRAFT_1022539"/>
<evidence type="ECO:0000313" key="1">
    <source>
        <dbReference type="EMBL" id="KDQ27514.1"/>
    </source>
</evidence>
<dbReference type="AlphaFoldDB" id="A0A067NI34"/>
<dbReference type="HOGENOM" id="CLU_031481_3_0_1"/>
<dbReference type="EMBL" id="KL198008">
    <property type="protein sequence ID" value="KDQ27514.1"/>
    <property type="molecule type" value="Genomic_DNA"/>
</dbReference>
<organism evidence="1 2">
    <name type="scientific">Pleurotus ostreatus (strain PC15)</name>
    <name type="common">Oyster mushroom</name>
    <dbReference type="NCBI Taxonomy" id="1137138"/>
    <lineage>
        <taxon>Eukaryota</taxon>
        <taxon>Fungi</taxon>
        <taxon>Dikarya</taxon>
        <taxon>Basidiomycota</taxon>
        <taxon>Agaricomycotina</taxon>
        <taxon>Agaricomycetes</taxon>
        <taxon>Agaricomycetidae</taxon>
        <taxon>Agaricales</taxon>
        <taxon>Pleurotineae</taxon>
        <taxon>Pleurotaceae</taxon>
        <taxon>Pleurotus</taxon>
    </lineage>
</organism>
<dbReference type="InParanoid" id="A0A067NI34"/>
<feature type="non-terminal residue" evidence="1">
    <location>
        <position position="272"/>
    </location>
</feature>
<evidence type="ECO:0000313" key="2">
    <source>
        <dbReference type="Proteomes" id="UP000027073"/>
    </source>
</evidence>
<gene>
    <name evidence="1" type="ORF">PLEOSDRAFT_1022539</name>
</gene>
<dbReference type="OrthoDB" id="3222645at2759"/>
<accession>A0A067NI34</accession>
<protein>
    <submittedName>
        <fullName evidence="1">Uncharacterized protein</fullName>
    </submittedName>
</protein>
<sequence length="272" mass="30786">DRLSTADVMNNLSALNTEVLQLAFAMAEYFASPDIPRQDDEDEVNAEAVRQAVEVIGDGMVLWLRRGRNNRESKFLRVAFQACMSAFSDWMASSWYFEDPDSEQFLTKIYEKIRETESQAVAGQWRVLTRKHVQRLLQNKPDIAEYFLDAFSNILMAIGFGNDQALMQNIIRSEFGDRMGRIGCLALELNKAIGEGIVSSEIEPIYVAPGVAFDPAVMDDDELFTNNPQDSPSESETILCTTRLGLLWTGEGSAESRWDEKILLRPRIVRRS</sequence>
<proteinExistence type="predicted"/>